<dbReference type="InterPro" id="IPR020472">
    <property type="entry name" value="WD40_PAC1"/>
</dbReference>
<evidence type="ECO:0000313" key="6">
    <source>
        <dbReference type="Ensembl" id="ENSCCRP00000094150.2"/>
    </source>
</evidence>
<accession>A0A8C1FLQ5</accession>
<keyword evidence="4" id="KW-0508">mRNA splicing</keyword>
<dbReference type="GeneTree" id="ENSGT00940000155058"/>
<dbReference type="InterPro" id="IPR019775">
    <property type="entry name" value="WD40_repeat_CS"/>
</dbReference>
<dbReference type="PANTHER" id="PTHR44006:SF1">
    <property type="entry name" value="U5 SMALL NUCLEAR RIBONUCLEOPROTEIN 40 KDA PROTEIN"/>
    <property type="match status" value="1"/>
</dbReference>
<keyword evidence="3" id="KW-0677">Repeat</keyword>
<dbReference type="SMART" id="SM00320">
    <property type="entry name" value="WD40"/>
    <property type="match status" value="6"/>
</dbReference>
<dbReference type="InterPro" id="IPR001680">
    <property type="entry name" value="WD40_rpt"/>
</dbReference>
<dbReference type="SUPFAM" id="SSF50978">
    <property type="entry name" value="WD40 repeat-like"/>
    <property type="match status" value="1"/>
</dbReference>
<evidence type="ECO:0000256" key="5">
    <source>
        <dbReference type="PROSITE-ProRule" id="PRU00221"/>
    </source>
</evidence>
<dbReference type="InterPro" id="IPR052234">
    <property type="entry name" value="U5_snRNP_Component"/>
</dbReference>
<dbReference type="GO" id="GO:0071013">
    <property type="term" value="C:catalytic step 2 spliceosome"/>
    <property type="evidence" value="ECO:0007669"/>
    <property type="project" value="TreeGrafter"/>
</dbReference>
<dbReference type="Ensembl" id="ENSCCRT00000102190.2">
    <property type="protein sequence ID" value="ENSCCRP00000094150.2"/>
    <property type="gene ID" value="ENSCCRG00000050273.2"/>
</dbReference>
<dbReference type="PRINTS" id="PR00320">
    <property type="entry name" value="GPROTEINBRPT"/>
</dbReference>
<feature type="repeat" description="WD" evidence="5">
    <location>
        <begin position="52"/>
        <end position="85"/>
    </location>
</feature>
<dbReference type="GO" id="GO:0003723">
    <property type="term" value="F:RNA binding"/>
    <property type="evidence" value="ECO:0007669"/>
    <property type="project" value="TreeGrafter"/>
</dbReference>
<evidence type="ECO:0000256" key="4">
    <source>
        <dbReference type="ARBA" id="ARBA00023187"/>
    </source>
</evidence>
<sequence>MIEPKKRGAEMAVVPAGVKRPRTELVAAAQSQQLSAMGPPRSSSLQAPIMLLSGHEGEVYCCKFHPNGATLASSGYDRLILLWNVYGDCENYATLKGHSGAVMELHYNTDGSLLFSASTDKTVCVWDSETGERVKRLKGHTSFVNSCFPARRGPQLACTGSDDGTVKLWDIRKKASVHTFQNTYQVLSVTFNDTSDQIISGGIDNDIKVWDLRQNKLIYSMQGHGDSVTGLSLSVDGSYLLSNSMDNSGKPKCVCVCFFFIAAGSADRFVYIWDTTSRRILYKLPGHAGSVNEVAFHPEEPIVLSGSSDKRLYIGEIQ</sequence>
<feature type="repeat" description="WD" evidence="5">
    <location>
        <begin position="284"/>
        <end position="318"/>
    </location>
</feature>
<keyword evidence="1 5" id="KW-0853">WD repeat</keyword>
<keyword evidence="2" id="KW-0507">mRNA processing</keyword>
<protein>
    <submittedName>
        <fullName evidence="6">Small nuclear ribonucleoprotein 40 (U5)</fullName>
    </submittedName>
</protein>
<organism evidence="6 7">
    <name type="scientific">Cyprinus carpio carpio</name>
    <dbReference type="NCBI Taxonomy" id="630221"/>
    <lineage>
        <taxon>Eukaryota</taxon>
        <taxon>Metazoa</taxon>
        <taxon>Chordata</taxon>
        <taxon>Craniata</taxon>
        <taxon>Vertebrata</taxon>
        <taxon>Euteleostomi</taxon>
        <taxon>Actinopterygii</taxon>
        <taxon>Neopterygii</taxon>
        <taxon>Teleostei</taxon>
        <taxon>Ostariophysi</taxon>
        <taxon>Cypriniformes</taxon>
        <taxon>Cyprinidae</taxon>
        <taxon>Cyprininae</taxon>
        <taxon>Cyprinus</taxon>
    </lineage>
</organism>
<dbReference type="PROSITE" id="PS50294">
    <property type="entry name" value="WD_REPEATS_REGION"/>
    <property type="match status" value="4"/>
</dbReference>
<feature type="repeat" description="WD" evidence="5">
    <location>
        <begin position="95"/>
        <end position="136"/>
    </location>
</feature>
<evidence type="ECO:0000313" key="7">
    <source>
        <dbReference type="Proteomes" id="UP001108240"/>
    </source>
</evidence>
<dbReference type="Gene3D" id="2.130.10.10">
    <property type="entry name" value="YVTN repeat-like/Quinoprotein amine dehydrogenase"/>
    <property type="match status" value="1"/>
</dbReference>
<dbReference type="GO" id="GO:0008380">
    <property type="term" value="P:RNA splicing"/>
    <property type="evidence" value="ECO:0007669"/>
    <property type="project" value="UniProtKB-KW"/>
</dbReference>
<dbReference type="PROSITE" id="PS00678">
    <property type="entry name" value="WD_REPEATS_1"/>
    <property type="match status" value="4"/>
</dbReference>
<evidence type="ECO:0000256" key="2">
    <source>
        <dbReference type="ARBA" id="ARBA00022664"/>
    </source>
</evidence>
<dbReference type="InterPro" id="IPR015943">
    <property type="entry name" value="WD40/YVTN_repeat-like_dom_sf"/>
</dbReference>
<name>A0A8C1FLQ5_CYPCA</name>
<reference evidence="6" key="1">
    <citation type="submission" date="2025-08" db="UniProtKB">
        <authorList>
            <consortium name="Ensembl"/>
        </authorList>
    </citation>
    <scope>IDENTIFICATION</scope>
</reference>
<evidence type="ECO:0000256" key="1">
    <source>
        <dbReference type="ARBA" id="ARBA00022574"/>
    </source>
</evidence>
<evidence type="ECO:0000256" key="3">
    <source>
        <dbReference type="ARBA" id="ARBA00022737"/>
    </source>
</evidence>
<dbReference type="CDD" id="cd00200">
    <property type="entry name" value="WD40"/>
    <property type="match status" value="1"/>
</dbReference>
<reference evidence="6" key="2">
    <citation type="submission" date="2025-09" db="UniProtKB">
        <authorList>
            <consortium name="Ensembl"/>
        </authorList>
    </citation>
    <scope>IDENTIFICATION</scope>
</reference>
<dbReference type="PROSITE" id="PS50082">
    <property type="entry name" value="WD_REPEATS_2"/>
    <property type="match status" value="6"/>
</dbReference>
<dbReference type="Proteomes" id="UP001108240">
    <property type="component" value="Unplaced"/>
</dbReference>
<feature type="repeat" description="WD" evidence="5">
    <location>
        <begin position="179"/>
        <end position="220"/>
    </location>
</feature>
<feature type="repeat" description="WD" evidence="5">
    <location>
        <begin position="260"/>
        <end position="283"/>
    </location>
</feature>
<feature type="repeat" description="WD" evidence="5">
    <location>
        <begin position="137"/>
        <end position="179"/>
    </location>
</feature>
<dbReference type="AlphaFoldDB" id="A0A8C1FLQ5"/>
<dbReference type="InterPro" id="IPR036322">
    <property type="entry name" value="WD40_repeat_dom_sf"/>
</dbReference>
<dbReference type="GO" id="GO:0006397">
    <property type="term" value="P:mRNA processing"/>
    <property type="evidence" value="ECO:0007669"/>
    <property type="project" value="UniProtKB-KW"/>
</dbReference>
<dbReference type="PANTHER" id="PTHR44006">
    <property type="entry name" value="U5 SMALL NUCLEAR RIBONUCLEOPROTEIN 40 KDA PROTEIN"/>
    <property type="match status" value="1"/>
</dbReference>
<dbReference type="Pfam" id="PF00400">
    <property type="entry name" value="WD40"/>
    <property type="match status" value="6"/>
</dbReference>
<keyword evidence="7" id="KW-1185">Reference proteome</keyword>
<proteinExistence type="predicted"/>